<evidence type="ECO:0000313" key="8">
    <source>
        <dbReference type="EMBL" id="CAI8037586.1"/>
    </source>
</evidence>
<comment type="subcellular location">
    <subcellularLocation>
        <location evidence="1">Cell envelope</location>
    </subcellularLocation>
    <subcellularLocation>
        <location evidence="2">Cell outer membrane</location>
    </subcellularLocation>
    <subcellularLocation>
        <location evidence="3">Secreted</location>
    </subcellularLocation>
</comment>
<evidence type="ECO:0000256" key="7">
    <source>
        <dbReference type="ARBA" id="ARBA00023237"/>
    </source>
</evidence>
<comment type="caution">
    <text evidence="8">The sequence shown here is derived from an EMBL/GenBank/DDBJ whole genome shotgun (WGS) entry which is preliminary data.</text>
</comment>
<keyword evidence="9" id="KW-1185">Reference proteome</keyword>
<sequence length="330" mass="36783">MTNSSITFTNNMGRHGGAIALLGAAFIETHPLSKLVFVNNSALIAGGAIYETSIGEHDLINSRNCFIRYFNISVTPDQWNSSFFFSGNRANKRNESIFATSLLICQWGGSFGNASDDFSKVFCWSKNWDYGDGNCTMEIRTSPAVFESMNNFTIDTFPGERRSMHLKMLDDRRTDVTGSSVFLAKSLSEGTIEVDSSTKYISDNHIELHTRNGRENNGKILLETIDPRVVHVIMNVTVFPCPPGMVTVGDEPSCQCRGSFNGILECNAIDFHTKIQRGNWIGLYTYHNVSKVVASSTPYFDSTSNNLFIKLPRRTDELDKTLTLCGEVNR</sequence>
<name>A0AA35X2M1_GEOBA</name>
<feature type="non-terminal residue" evidence="8">
    <location>
        <position position="330"/>
    </location>
</feature>
<protein>
    <submittedName>
        <fullName evidence="8">Uncharacterized protein</fullName>
    </submittedName>
</protein>
<evidence type="ECO:0000256" key="3">
    <source>
        <dbReference type="ARBA" id="ARBA00004613"/>
    </source>
</evidence>
<keyword evidence="7" id="KW-0998">Cell outer membrane</keyword>
<evidence type="ECO:0000256" key="6">
    <source>
        <dbReference type="ARBA" id="ARBA00023136"/>
    </source>
</evidence>
<evidence type="ECO:0000256" key="5">
    <source>
        <dbReference type="ARBA" id="ARBA00022729"/>
    </source>
</evidence>
<reference evidence="8" key="1">
    <citation type="submission" date="2023-03" db="EMBL/GenBank/DDBJ databases">
        <authorList>
            <person name="Steffen K."/>
            <person name="Cardenas P."/>
        </authorList>
    </citation>
    <scope>NUCLEOTIDE SEQUENCE</scope>
</reference>
<accession>A0AA35X2M1</accession>
<dbReference type="GO" id="GO:0005576">
    <property type="term" value="C:extracellular region"/>
    <property type="evidence" value="ECO:0007669"/>
    <property type="project" value="UniProtKB-SubCell"/>
</dbReference>
<keyword evidence="5" id="KW-0732">Signal</keyword>
<proteinExistence type="predicted"/>
<dbReference type="EMBL" id="CASHTH010002948">
    <property type="protein sequence ID" value="CAI8037586.1"/>
    <property type="molecule type" value="Genomic_DNA"/>
</dbReference>
<gene>
    <name evidence="8" type="ORF">GBAR_LOCUS21022</name>
</gene>
<dbReference type="InterPro" id="IPR003368">
    <property type="entry name" value="POMP_repeat"/>
</dbReference>
<evidence type="ECO:0000256" key="2">
    <source>
        <dbReference type="ARBA" id="ARBA00004442"/>
    </source>
</evidence>
<dbReference type="AlphaFoldDB" id="A0AA35X2M1"/>
<dbReference type="Proteomes" id="UP001174909">
    <property type="component" value="Unassembled WGS sequence"/>
</dbReference>
<keyword evidence="6" id="KW-0472">Membrane</keyword>
<evidence type="ECO:0000256" key="4">
    <source>
        <dbReference type="ARBA" id="ARBA00022525"/>
    </source>
</evidence>
<keyword evidence="4" id="KW-0964">Secreted</keyword>
<dbReference type="Pfam" id="PF02415">
    <property type="entry name" value="Chlam_PMP"/>
    <property type="match status" value="1"/>
</dbReference>
<evidence type="ECO:0000313" key="9">
    <source>
        <dbReference type="Proteomes" id="UP001174909"/>
    </source>
</evidence>
<evidence type="ECO:0000256" key="1">
    <source>
        <dbReference type="ARBA" id="ARBA00004196"/>
    </source>
</evidence>
<organism evidence="8 9">
    <name type="scientific">Geodia barretti</name>
    <name type="common">Barrett's horny sponge</name>
    <dbReference type="NCBI Taxonomy" id="519541"/>
    <lineage>
        <taxon>Eukaryota</taxon>
        <taxon>Metazoa</taxon>
        <taxon>Porifera</taxon>
        <taxon>Demospongiae</taxon>
        <taxon>Heteroscleromorpha</taxon>
        <taxon>Tetractinellida</taxon>
        <taxon>Astrophorina</taxon>
        <taxon>Geodiidae</taxon>
        <taxon>Geodia</taxon>
    </lineage>
</organism>